<dbReference type="EMBL" id="PECL01000006">
    <property type="protein sequence ID" value="TEA08496.1"/>
    <property type="molecule type" value="Genomic_DNA"/>
</dbReference>
<gene>
    <name evidence="1" type="primary">pspA_2</name>
    <name evidence="1" type="ORF">CCUG60884_00981</name>
</gene>
<accession>A0A4R8SYR5</accession>
<reference evidence="1 2" key="1">
    <citation type="journal article" date="2019" name="Sci. Rep.">
        <title>Extended insight into the Mycobacterium chelonae-abscessus complex through whole genome sequencing of Mycobacterium salmoniphilum outbreak and Mycobacterium salmoniphilum-like strains.</title>
        <authorList>
            <person name="Behra P.R.K."/>
            <person name="Das S."/>
            <person name="Pettersson B.M.F."/>
            <person name="Shirreff L."/>
            <person name="DuCote T."/>
            <person name="Jacobsson K.G."/>
            <person name="Ennis D.G."/>
            <person name="Kirsebom L.A."/>
        </authorList>
    </citation>
    <scope>NUCLEOTIDE SEQUENCE [LARGE SCALE GENOMIC DNA]</scope>
    <source>
        <strain evidence="1 2">CCUG 60884</strain>
    </source>
</reference>
<keyword evidence="1" id="KW-0378">Hydrolase</keyword>
<dbReference type="RefSeq" id="WP_134082011.1">
    <property type="nucleotide sequence ID" value="NZ_PECL01000006.1"/>
</dbReference>
<organism evidence="1 2">
    <name type="scientific">Mycobacteroides salmoniphilum</name>
    <dbReference type="NCBI Taxonomy" id="404941"/>
    <lineage>
        <taxon>Bacteria</taxon>
        <taxon>Bacillati</taxon>
        <taxon>Actinomycetota</taxon>
        <taxon>Actinomycetes</taxon>
        <taxon>Mycobacteriales</taxon>
        <taxon>Mycobacteriaceae</taxon>
        <taxon>Mycobacteroides</taxon>
    </lineage>
</organism>
<proteinExistence type="predicted"/>
<dbReference type="GO" id="GO:0016791">
    <property type="term" value="F:phosphatase activity"/>
    <property type="evidence" value="ECO:0007669"/>
    <property type="project" value="TreeGrafter"/>
</dbReference>
<dbReference type="Pfam" id="PF00300">
    <property type="entry name" value="His_Phos_1"/>
    <property type="match status" value="1"/>
</dbReference>
<dbReference type="SMART" id="SM00855">
    <property type="entry name" value="PGAM"/>
    <property type="match status" value="1"/>
</dbReference>
<name>A0A4R8SYR5_9MYCO</name>
<comment type="caution">
    <text evidence="1">The sequence shown here is derived from an EMBL/GenBank/DDBJ whole genome shotgun (WGS) entry which is preliminary data.</text>
</comment>
<sequence>MTDGLRASGASRPRTIVHLMRHGEVHNPEGVLYGRLPNFRLSDKGQAQAAKVAESLRGNEITAVVASPLLRAQQTATPIADAHGLTIISDDDLIEAGNSFEGMRVSVGDGALRDPRNWWKLRDPFTPSWGEPYRDIASRMTAAIDRARGRAEGSEVVCVSHQLPVWTARQYLLGKKLWHDPRKRQCNVASLTSLVFDGDEFVDVVYSEPAG</sequence>
<evidence type="ECO:0000313" key="1">
    <source>
        <dbReference type="EMBL" id="TEA08496.1"/>
    </source>
</evidence>
<dbReference type="GO" id="GO:0005737">
    <property type="term" value="C:cytoplasm"/>
    <property type="evidence" value="ECO:0007669"/>
    <property type="project" value="TreeGrafter"/>
</dbReference>
<dbReference type="PANTHER" id="PTHR48100">
    <property type="entry name" value="BROAD-SPECIFICITY PHOSPHATASE YOR283W-RELATED"/>
    <property type="match status" value="1"/>
</dbReference>
<dbReference type="AlphaFoldDB" id="A0A4R8SYR5"/>
<dbReference type="Proteomes" id="UP000294604">
    <property type="component" value="Unassembled WGS sequence"/>
</dbReference>
<protein>
    <submittedName>
        <fullName evidence="1">Phosphoserine phosphatase 1</fullName>
        <ecNumber evidence="1">3.1.3.3</ecNumber>
    </submittedName>
</protein>
<dbReference type="InterPro" id="IPR029033">
    <property type="entry name" value="His_PPase_superfam"/>
</dbReference>
<dbReference type="PANTHER" id="PTHR48100:SF51">
    <property type="entry name" value="PHOSPHOGLYCERATE MUTASE"/>
    <property type="match status" value="1"/>
</dbReference>
<dbReference type="Gene3D" id="3.40.50.1240">
    <property type="entry name" value="Phosphoglycerate mutase-like"/>
    <property type="match status" value="1"/>
</dbReference>
<dbReference type="EC" id="3.1.3.3" evidence="1"/>
<dbReference type="InterPro" id="IPR013078">
    <property type="entry name" value="His_Pase_superF_clade-1"/>
</dbReference>
<dbReference type="SUPFAM" id="SSF53254">
    <property type="entry name" value="Phosphoglycerate mutase-like"/>
    <property type="match status" value="1"/>
</dbReference>
<dbReference type="STRING" id="404941.GCA_002013645_00318"/>
<evidence type="ECO:0000313" key="2">
    <source>
        <dbReference type="Proteomes" id="UP000294604"/>
    </source>
</evidence>
<dbReference type="InterPro" id="IPR050275">
    <property type="entry name" value="PGM_Phosphatase"/>
</dbReference>
<dbReference type="CDD" id="cd07067">
    <property type="entry name" value="HP_PGM_like"/>
    <property type="match status" value="1"/>
</dbReference>